<sequence>MSPQRIEADVVVVGGGLAGLSSAVHLARRGLKTVVLEAQYSGRHASGVNAGGVRTLGRHVAEIPLSLVARDEYWVDMPGFFGADCGFEASGQLKVAETEADMAAARKRVGELQALGFHHEVLIDQTAVRELVPSMSPHVLGGIWAKEDGHANPYRTVLAMLGAARRQGVQVFEGQKVEKIEPLGDRWVAQAGGVICSATHVVNCAGAWAGEFARQLGEPVPVQPTGLMLMITQKIAPFVDPVLGAMGRPLSFKQFENGSVLIGGALRCEANPGERLADVDVARLYNSAVTVTDLFPHLKTLPVNRTWAGVEGVMPDNIPVLGHSGRASNVVHAFGFSAHGFEMSPVVGRIVSELVVDRRSSLPIDAFAIGRFQGSPA</sequence>
<evidence type="ECO:0000313" key="4">
    <source>
        <dbReference type="Proteomes" id="UP000077037"/>
    </source>
</evidence>
<proteinExistence type="predicted"/>
<dbReference type="GO" id="GO:0016491">
    <property type="term" value="F:oxidoreductase activity"/>
    <property type="evidence" value="ECO:0007669"/>
    <property type="project" value="UniProtKB-KW"/>
</dbReference>
<dbReference type="GO" id="GO:0005737">
    <property type="term" value="C:cytoplasm"/>
    <property type="evidence" value="ECO:0007669"/>
    <property type="project" value="TreeGrafter"/>
</dbReference>
<protein>
    <submittedName>
        <fullName evidence="3">Oxidoreductase</fullName>
        <ecNumber evidence="3">1.4.3.-</ecNumber>
    </submittedName>
</protein>
<dbReference type="EC" id="1.4.3.-" evidence="3"/>
<evidence type="ECO:0000259" key="2">
    <source>
        <dbReference type="Pfam" id="PF01266"/>
    </source>
</evidence>
<dbReference type="RefSeq" id="WP_066408759.1">
    <property type="nucleotide sequence ID" value="NZ_FKBS01000008.1"/>
</dbReference>
<dbReference type="AlphaFoldDB" id="A0A157LSD4"/>
<dbReference type="PANTHER" id="PTHR13847">
    <property type="entry name" value="SARCOSINE DEHYDROGENASE-RELATED"/>
    <property type="match status" value="1"/>
</dbReference>
<gene>
    <name evidence="3" type="primary">puuB_2</name>
    <name evidence="3" type="ORF">SAMEA1982600_00852</name>
</gene>
<organism evidence="3 4">
    <name type="scientific">Bordetella ansorpii</name>
    <dbReference type="NCBI Taxonomy" id="288768"/>
    <lineage>
        <taxon>Bacteria</taxon>
        <taxon>Pseudomonadati</taxon>
        <taxon>Pseudomonadota</taxon>
        <taxon>Betaproteobacteria</taxon>
        <taxon>Burkholderiales</taxon>
        <taxon>Alcaligenaceae</taxon>
        <taxon>Bordetella</taxon>
    </lineage>
</organism>
<dbReference type="Proteomes" id="UP000077037">
    <property type="component" value="Unassembled WGS sequence"/>
</dbReference>
<dbReference type="SUPFAM" id="SSF51905">
    <property type="entry name" value="FAD/NAD(P)-binding domain"/>
    <property type="match status" value="1"/>
</dbReference>
<evidence type="ECO:0000256" key="1">
    <source>
        <dbReference type="ARBA" id="ARBA00023002"/>
    </source>
</evidence>
<dbReference type="InterPro" id="IPR006076">
    <property type="entry name" value="FAD-dep_OxRdtase"/>
</dbReference>
<evidence type="ECO:0000313" key="3">
    <source>
        <dbReference type="EMBL" id="SAH99722.1"/>
    </source>
</evidence>
<dbReference type="Gene3D" id="3.30.9.10">
    <property type="entry name" value="D-Amino Acid Oxidase, subunit A, domain 2"/>
    <property type="match status" value="1"/>
</dbReference>
<dbReference type="PRINTS" id="PR00411">
    <property type="entry name" value="PNDRDTASEI"/>
</dbReference>
<dbReference type="InterPro" id="IPR036188">
    <property type="entry name" value="FAD/NAD-bd_sf"/>
</dbReference>
<dbReference type="OrthoDB" id="8673905at2"/>
<dbReference type="EMBL" id="FKBS01000008">
    <property type="protein sequence ID" value="SAH99722.1"/>
    <property type="molecule type" value="Genomic_DNA"/>
</dbReference>
<feature type="domain" description="FAD dependent oxidoreductase" evidence="2">
    <location>
        <begin position="9"/>
        <end position="354"/>
    </location>
</feature>
<reference evidence="3 4" key="1">
    <citation type="submission" date="2016-03" db="EMBL/GenBank/DDBJ databases">
        <authorList>
            <consortium name="Pathogen Informatics"/>
        </authorList>
    </citation>
    <scope>NUCLEOTIDE SEQUENCE [LARGE SCALE GENOMIC DNA]</scope>
    <source>
        <strain evidence="3 4">NCTC13364</strain>
    </source>
</reference>
<dbReference type="Pfam" id="PF01266">
    <property type="entry name" value="DAO"/>
    <property type="match status" value="1"/>
</dbReference>
<accession>A0A157LSD4</accession>
<name>A0A157LSD4_9BORD</name>
<keyword evidence="1 3" id="KW-0560">Oxidoreductase</keyword>
<dbReference type="Gene3D" id="3.50.50.60">
    <property type="entry name" value="FAD/NAD(P)-binding domain"/>
    <property type="match status" value="1"/>
</dbReference>